<protein>
    <submittedName>
        <fullName evidence="1">Uncharacterized protein</fullName>
    </submittedName>
</protein>
<sequence>MMLKAADPAWQLHVQGIDLAWTNSYQYLSVWVDKRLSFKAHAAYLRERTQARLNVMRARTRPTAGATFSVLRLYYVQAVRSLVDYSALVLALSPNQQERLESWWPSNRQEPTVMLHTDSRAGLQALQQPHPKDNVGLITTILGIL</sequence>
<evidence type="ECO:0000313" key="1">
    <source>
        <dbReference type="EMBL" id="KAK3886590.1"/>
    </source>
</evidence>
<evidence type="ECO:0000313" key="2">
    <source>
        <dbReference type="Proteomes" id="UP001286313"/>
    </source>
</evidence>
<name>A0AAE1G5R7_PETCI</name>
<gene>
    <name evidence="1" type="ORF">Pcinc_009238</name>
</gene>
<dbReference type="Proteomes" id="UP001286313">
    <property type="component" value="Unassembled WGS sequence"/>
</dbReference>
<organism evidence="1 2">
    <name type="scientific">Petrolisthes cinctipes</name>
    <name type="common">Flat porcelain crab</name>
    <dbReference type="NCBI Taxonomy" id="88211"/>
    <lineage>
        <taxon>Eukaryota</taxon>
        <taxon>Metazoa</taxon>
        <taxon>Ecdysozoa</taxon>
        <taxon>Arthropoda</taxon>
        <taxon>Crustacea</taxon>
        <taxon>Multicrustacea</taxon>
        <taxon>Malacostraca</taxon>
        <taxon>Eumalacostraca</taxon>
        <taxon>Eucarida</taxon>
        <taxon>Decapoda</taxon>
        <taxon>Pleocyemata</taxon>
        <taxon>Anomura</taxon>
        <taxon>Galatheoidea</taxon>
        <taxon>Porcellanidae</taxon>
        <taxon>Petrolisthes</taxon>
    </lineage>
</organism>
<accession>A0AAE1G5R7</accession>
<proteinExistence type="predicted"/>
<dbReference type="AlphaFoldDB" id="A0AAE1G5R7"/>
<dbReference type="EMBL" id="JAWQEG010000685">
    <property type="protein sequence ID" value="KAK3886590.1"/>
    <property type="molecule type" value="Genomic_DNA"/>
</dbReference>
<keyword evidence="2" id="KW-1185">Reference proteome</keyword>
<comment type="caution">
    <text evidence="1">The sequence shown here is derived from an EMBL/GenBank/DDBJ whole genome shotgun (WGS) entry which is preliminary data.</text>
</comment>
<reference evidence="1" key="1">
    <citation type="submission" date="2023-10" db="EMBL/GenBank/DDBJ databases">
        <title>Genome assemblies of two species of porcelain crab, Petrolisthes cinctipes and Petrolisthes manimaculis (Anomura: Porcellanidae).</title>
        <authorList>
            <person name="Angst P."/>
        </authorList>
    </citation>
    <scope>NUCLEOTIDE SEQUENCE</scope>
    <source>
        <strain evidence="1">PB745_01</strain>
        <tissue evidence="1">Gill</tissue>
    </source>
</reference>